<evidence type="ECO:0000313" key="2">
    <source>
        <dbReference type="EMBL" id="CAA9331975.1"/>
    </source>
</evidence>
<dbReference type="SUPFAM" id="SSF52777">
    <property type="entry name" value="CoA-dependent acyltransferases"/>
    <property type="match status" value="1"/>
</dbReference>
<dbReference type="GO" id="GO:0016746">
    <property type="term" value="F:acyltransferase activity"/>
    <property type="evidence" value="ECO:0007669"/>
    <property type="project" value="InterPro"/>
</dbReference>
<dbReference type="Pfam" id="PF00198">
    <property type="entry name" value="2-oxoacid_dh"/>
    <property type="match status" value="1"/>
</dbReference>
<dbReference type="InterPro" id="IPR001078">
    <property type="entry name" value="2-oxoacid_DH_actylTfrase"/>
</dbReference>
<feature type="domain" description="2-oxoacid dehydrogenase acyltransferase catalytic" evidence="1">
    <location>
        <begin position="9"/>
        <end position="215"/>
    </location>
</feature>
<dbReference type="EMBL" id="CADCUB010000093">
    <property type="protein sequence ID" value="CAA9331975.1"/>
    <property type="molecule type" value="Genomic_DNA"/>
</dbReference>
<gene>
    <name evidence="2" type="ORF">AVDCRST_MAG07-1827</name>
</gene>
<organism evidence="2">
    <name type="scientific">uncultured Frankineae bacterium</name>
    <dbReference type="NCBI Taxonomy" id="437475"/>
    <lineage>
        <taxon>Bacteria</taxon>
        <taxon>Bacillati</taxon>
        <taxon>Actinomycetota</taxon>
        <taxon>Actinomycetes</taxon>
        <taxon>Frankiales</taxon>
        <taxon>environmental samples</taxon>
    </lineage>
</organism>
<protein>
    <recommendedName>
        <fullName evidence="1">2-oxoacid dehydrogenase acyltransferase catalytic domain-containing protein</fullName>
    </recommendedName>
</protein>
<dbReference type="GO" id="GO:0045254">
    <property type="term" value="C:pyruvate dehydrogenase complex"/>
    <property type="evidence" value="ECO:0007669"/>
    <property type="project" value="InterPro"/>
</dbReference>
<accession>A0A6J4LF20</accession>
<dbReference type="GO" id="GO:0006086">
    <property type="term" value="P:pyruvate decarboxylation to acetyl-CoA"/>
    <property type="evidence" value="ECO:0007669"/>
    <property type="project" value="InterPro"/>
</dbReference>
<dbReference type="InterPro" id="IPR045257">
    <property type="entry name" value="E2/Pdx1"/>
</dbReference>
<proteinExistence type="predicted"/>
<dbReference type="PANTHER" id="PTHR23151:SF90">
    <property type="entry name" value="DIHYDROLIPOYLLYSINE-RESIDUE ACETYLTRANSFERASE COMPONENT OF PYRUVATE DEHYDROGENASE COMPLEX, MITOCHONDRIAL-RELATED"/>
    <property type="match status" value="1"/>
</dbReference>
<dbReference type="PANTHER" id="PTHR23151">
    <property type="entry name" value="DIHYDROLIPOAMIDE ACETYL/SUCCINYL-TRANSFERASE-RELATED"/>
    <property type="match status" value="1"/>
</dbReference>
<sequence length="229" mass="23578">MSAQPPVTPTRVPLSRLRRAIAKSMTASALVPQFTVEHDVPLAALQARRAEWKAAGAPVSVADVLTAACARALRSHPDVNASWTDDGILQHPDVNVGLAIALPDGLVAPAVLRADTLHLGALAAERRRLTAAASAGLLTPAELLSATFTVSNLGTFGVSRFRALVVPPQAAILAVGGLRPDGSMTLALSCDHRVLDGAPGAGFLGEVAHSLAEPAWLDDLVVATPALGR</sequence>
<reference evidence="2" key="1">
    <citation type="submission" date="2020-02" db="EMBL/GenBank/DDBJ databases">
        <authorList>
            <person name="Meier V. D."/>
        </authorList>
    </citation>
    <scope>NUCLEOTIDE SEQUENCE</scope>
    <source>
        <strain evidence="2">AVDCRST_MAG07</strain>
    </source>
</reference>
<dbReference type="InterPro" id="IPR023213">
    <property type="entry name" value="CAT-like_dom_sf"/>
</dbReference>
<dbReference type="AlphaFoldDB" id="A0A6J4LF20"/>
<evidence type="ECO:0000259" key="1">
    <source>
        <dbReference type="Pfam" id="PF00198"/>
    </source>
</evidence>
<name>A0A6J4LF20_9ACTN</name>
<dbReference type="Gene3D" id="3.30.559.10">
    <property type="entry name" value="Chloramphenicol acetyltransferase-like domain"/>
    <property type="match status" value="1"/>
</dbReference>